<name>A0ABQ6LTN0_9RHOB</name>
<proteinExistence type="predicted"/>
<organism evidence="2 3">
    <name type="scientific">Paralimibaculum aggregatum</name>
    <dbReference type="NCBI Taxonomy" id="3036245"/>
    <lineage>
        <taxon>Bacteria</taxon>
        <taxon>Pseudomonadati</taxon>
        <taxon>Pseudomonadota</taxon>
        <taxon>Alphaproteobacteria</taxon>
        <taxon>Rhodobacterales</taxon>
        <taxon>Paracoccaceae</taxon>
        <taxon>Paralimibaculum</taxon>
    </lineage>
</organism>
<dbReference type="InterPro" id="IPR001460">
    <property type="entry name" value="PCN-bd_Tpept"/>
</dbReference>
<dbReference type="Gene3D" id="3.40.710.10">
    <property type="entry name" value="DD-peptidase/beta-lactamase superfamily"/>
    <property type="match status" value="1"/>
</dbReference>
<evidence type="ECO:0000313" key="2">
    <source>
        <dbReference type="EMBL" id="GMG85444.1"/>
    </source>
</evidence>
<keyword evidence="3" id="KW-1185">Reference proteome</keyword>
<dbReference type="EMBL" id="BSYI01000066">
    <property type="protein sequence ID" value="GMG85444.1"/>
    <property type="molecule type" value="Genomic_DNA"/>
</dbReference>
<evidence type="ECO:0000313" key="3">
    <source>
        <dbReference type="Proteomes" id="UP001239909"/>
    </source>
</evidence>
<dbReference type="Pfam" id="PF00905">
    <property type="entry name" value="Transpeptidase"/>
    <property type="match status" value="1"/>
</dbReference>
<dbReference type="Proteomes" id="UP001239909">
    <property type="component" value="Unassembled WGS sequence"/>
</dbReference>
<protein>
    <submittedName>
        <fullName evidence="2">OXA-42 family oxacillin-hydrolyzing class D beta-lactamase OXA-59</fullName>
    </submittedName>
</protein>
<dbReference type="SUPFAM" id="SSF56601">
    <property type="entry name" value="beta-lactamase/transpeptidase-like"/>
    <property type="match status" value="1"/>
</dbReference>
<reference evidence="2 3" key="1">
    <citation type="submission" date="2023-04" db="EMBL/GenBank/DDBJ databases">
        <title>Marinoamorphus aggregata gen. nov., sp. Nov., isolate from tissue of brittle star Ophioplocus japonicus.</title>
        <authorList>
            <person name="Kawano K."/>
            <person name="Sawayama S."/>
            <person name="Nakagawa S."/>
        </authorList>
    </citation>
    <scope>NUCLEOTIDE SEQUENCE [LARGE SCALE GENOMIC DNA]</scope>
    <source>
        <strain evidence="2 3">NKW23</strain>
    </source>
</reference>
<comment type="caution">
    <text evidence="2">The sequence shown here is derived from an EMBL/GenBank/DDBJ whole genome shotgun (WGS) entry which is preliminary data.</text>
</comment>
<evidence type="ECO:0000259" key="1">
    <source>
        <dbReference type="Pfam" id="PF00905"/>
    </source>
</evidence>
<dbReference type="InterPro" id="IPR012338">
    <property type="entry name" value="Beta-lactam/transpept-like"/>
</dbReference>
<accession>A0ABQ6LTN0</accession>
<sequence length="291" mass="30679">MRCRAALPRALARAPARALPRALLPALALVLTFLAALPGRAEVVCTAIADAASGAVLRAAGDCAARVTPASTFKIPLAVMGFEAGILADAQRPVWHRRPGEPDRGGPAWRAPTDLAHRMRHSVVWYSQRIAARLGAARLTERARAFGYGNADFTGDPGRRNGLGRAWIASSLAVSPLEQVGFLGRLATGRLPAPAAAAAMSRAAALLETHAAAEGWLIRGKTGAAYRRRGDGSVDRARAWGWYVGRAERGGRRLAFARLGRETGRRPGAPGRRVRAAWLAGFPALAAGLGD</sequence>
<dbReference type="RefSeq" id="WP_285674808.1">
    <property type="nucleotide sequence ID" value="NZ_BSYI01000066.1"/>
</dbReference>
<feature type="domain" description="Penicillin-binding protein transpeptidase" evidence="1">
    <location>
        <begin position="45"/>
        <end position="259"/>
    </location>
</feature>
<gene>
    <name evidence="2" type="primary">blaOXA</name>
    <name evidence="2" type="ORF">LNKW23_46640</name>
</gene>